<keyword evidence="2" id="KW-1185">Reference proteome</keyword>
<proteinExistence type="predicted"/>
<dbReference type="Proteomes" id="UP001331761">
    <property type="component" value="Unassembled WGS sequence"/>
</dbReference>
<dbReference type="EMBL" id="WIXE01019913">
    <property type="protein sequence ID" value="KAK5969660.1"/>
    <property type="molecule type" value="Genomic_DNA"/>
</dbReference>
<evidence type="ECO:0000313" key="2">
    <source>
        <dbReference type="Proteomes" id="UP001331761"/>
    </source>
</evidence>
<accession>A0AAN8EYN7</accession>
<gene>
    <name evidence="1" type="ORF">GCK32_019632</name>
</gene>
<comment type="caution">
    <text evidence="1">The sequence shown here is derived from an EMBL/GenBank/DDBJ whole genome shotgun (WGS) entry which is preliminary data.</text>
</comment>
<organism evidence="1 2">
    <name type="scientific">Trichostrongylus colubriformis</name>
    <name type="common">Black scour worm</name>
    <dbReference type="NCBI Taxonomy" id="6319"/>
    <lineage>
        <taxon>Eukaryota</taxon>
        <taxon>Metazoa</taxon>
        <taxon>Ecdysozoa</taxon>
        <taxon>Nematoda</taxon>
        <taxon>Chromadorea</taxon>
        <taxon>Rhabditida</taxon>
        <taxon>Rhabditina</taxon>
        <taxon>Rhabditomorpha</taxon>
        <taxon>Strongyloidea</taxon>
        <taxon>Trichostrongylidae</taxon>
        <taxon>Trichostrongylus</taxon>
    </lineage>
</organism>
<reference evidence="1 2" key="1">
    <citation type="submission" date="2019-10" db="EMBL/GenBank/DDBJ databases">
        <title>Assembly and Annotation for the nematode Trichostrongylus colubriformis.</title>
        <authorList>
            <person name="Martin J."/>
        </authorList>
    </citation>
    <scope>NUCLEOTIDE SEQUENCE [LARGE SCALE GENOMIC DNA]</scope>
    <source>
        <strain evidence="1">G859</strain>
        <tissue evidence="1">Whole worm</tissue>
    </source>
</reference>
<protein>
    <submittedName>
        <fullName evidence="1">Uncharacterized protein</fullName>
    </submittedName>
</protein>
<name>A0AAN8EYN7_TRICO</name>
<dbReference type="AlphaFoldDB" id="A0AAN8EYN7"/>
<evidence type="ECO:0000313" key="1">
    <source>
        <dbReference type="EMBL" id="KAK5969660.1"/>
    </source>
</evidence>
<sequence length="127" mass="14826">MNSAGVVGEVPTTEAIVGKGEAVLELSEGLVTQVKKAWEILWVSYADLRTPFAYLLFKYTVSTRVFMEYHALMVSYHEHSLEKNILSWSWWARIVPYFEKDAPPPHAFHNRLEWPSNCPQKIRRRLY</sequence>